<dbReference type="EMBL" id="BRXW01000036">
    <property type="protein sequence ID" value="GMI01641.1"/>
    <property type="molecule type" value="Genomic_DNA"/>
</dbReference>
<reference evidence="3" key="1">
    <citation type="journal article" date="2023" name="Commun. Biol.">
        <title>Genome analysis of Parmales, the sister group of diatoms, reveals the evolutionary specialization of diatoms from phago-mixotrophs to photoautotrophs.</title>
        <authorList>
            <person name="Ban H."/>
            <person name="Sato S."/>
            <person name="Yoshikawa S."/>
            <person name="Yamada K."/>
            <person name="Nakamura Y."/>
            <person name="Ichinomiya M."/>
            <person name="Sato N."/>
            <person name="Blanc-Mathieu R."/>
            <person name="Endo H."/>
            <person name="Kuwata A."/>
            <person name="Ogata H."/>
        </authorList>
    </citation>
    <scope>NUCLEOTIDE SEQUENCE [LARGE SCALE GENOMIC DNA]</scope>
    <source>
        <strain evidence="3">NIES 3700</strain>
    </source>
</reference>
<accession>A0A9W7C8J9</accession>
<evidence type="ECO:0000256" key="1">
    <source>
        <dbReference type="SAM" id="SignalP"/>
    </source>
</evidence>
<dbReference type="Proteomes" id="UP001165122">
    <property type="component" value="Unassembled WGS sequence"/>
</dbReference>
<protein>
    <submittedName>
        <fullName evidence="2">Uncharacterized protein</fullName>
    </submittedName>
</protein>
<gene>
    <name evidence="2" type="ORF">TrLO_g11106</name>
</gene>
<dbReference type="OrthoDB" id="200797at2759"/>
<sequence>MLSPTFRLLSLLVLSSFSFPSVFSQEIPDLEWSLKGLKLVQSHFQSLRKKYTYIHVICFEQSGSITSEFSDHSAVSSWNVITSDPLYSRVLNEKYLDSTRVAIKTLYPDFSSWGNANPPNKLSESGTFAEYETYITESMYFASKDPQPYHLINSGHARVDVGIVALPLLVRTGGRMIIPNFKGCVRSLLTFYDVESEENDLAILKPKSINEIRGIKEKEFKYDWCFSYSDDSKVVKLTAGPSDTENVMKKFSEYVGCKDFDSGFYCDNGQNGERVNCLSCYAGFVGVSKRGFWVRDGVERVLGGEKGEL</sequence>
<evidence type="ECO:0000313" key="2">
    <source>
        <dbReference type="EMBL" id="GMI01641.1"/>
    </source>
</evidence>
<name>A0A9W7C8J9_9STRA</name>
<evidence type="ECO:0000313" key="3">
    <source>
        <dbReference type="Proteomes" id="UP001165122"/>
    </source>
</evidence>
<organism evidence="2 3">
    <name type="scientific">Triparma laevis f. longispina</name>
    <dbReference type="NCBI Taxonomy" id="1714387"/>
    <lineage>
        <taxon>Eukaryota</taxon>
        <taxon>Sar</taxon>
        <taxon>Stramenopiles</taxon>
        <taxon>Ochrophyta</taxon>
        <taxon>Bolidophyceae</taxon>
        <taxon>Parmales</taxon>
        <taxon>Triparmaceae</taxon>
        <taxon>Triparma</taxon>
    </lineage>
</organism>
<keyword evidence="3" id="KW-1185">Reference proteome</keyword>
<comment type="caution">
    <text evidence="2">The sequence shown here is derived from an EMBL/GenBank/DDBJ whole genome shotgun (WGS) entry which is preliminary data.</text>
</comment>
<proteinExistence type="predicted"/>
<feature type="chain" id="PRO_5040806456" evidence="1">
    <location>
        <begin position="25"/>
        <end position="309"/>
    </location>
</feature>
<keyword evidence="1" id="KW-0732">Signal</keyword>
<dbReference type="AlphaFoldDB" id="A0A9W7C8J9"/>
<feature type="signal peptide" evidence="1">
    <location>
        <begin position="1"/>
        <end position="24"/>
    </location>
</feature>